<organism evidence="8 9">
    <name type="scientific">Spirosoma profusum</name>
    <dbReference type="NCBI Taxonomy" id="2771354"/>
    <lineage>
        <taxon>Bacteria</taxon>
        <taxon>Pseudomonadati</taxon>
        <taxon>Bacteroidota</taxon>
        <taxon>Cytophagia</taxon>
        <taxon>Cytophagales</taxon>
        <taxon>Cytophagaceae</taxon>
        <taxon>Spirosoma</taxon>
    </lineage>
</organism>
<evidence type="ECO:0000256" key="3">
    <source>
        <dbReference type="ARBA" id="ARBA00022723"/>
    </source>
</evidence>
<comment type="caution">
    <text evidence="8">The sequence shown here is derived from an EMBL/GenBank/DDBJ whole genome shotgun (WGS) entry which is preliminary data.</text>
</comment>
<dbReference type="InterPro" id="IPR035874">
    <property type="entry name" value="IDS"/>
</dbReference>
<dbReference type="Proteomes" id="UP000598820">
    <property type="component" value="Unassembled WGS sequence"/>
</dbReference>
<comment type="cofactor">
    <cofactor evidence="1">
        <name>Ca(2+)</name>
        <dbReference type="ChEBI" id="CHEBI:29108"/>
    </cofactor>
</comment>
<dbReference type="GO" id="GO:0005737">
    <property type="term" value="C:cytoplasm"/>
    <property type="evidence" value="ECO:0007669"/>
    <property type="project" value="TreeGrafter"/>
</dbReference>
<feature type="domain" description="Sulfatase N-terminal" evidence="7">
    <location>
        <begin position="37"/>
        <end position="380"/>
    </location>
</feature>
<sequence>MKAIVCWILLGIVSTVGLGLQYVPSKSATSEQKRNEPNVLFIVVDDLRTDLGCYGDSLAHTPNIDKLARTGVVFDRAYCQQAVCAPSRASMLTGLRPDSLRVWDLNTPIRTHLANVVTLPQYFKQQGYVTQCIGKIFHDPADHQDAQSWSVPEQLHITDDAGGKYVLPENIRNGGKGFWKAAPTERAEVPDSAYVDGRVALAAVRALEKLRTQPFFLAVGFRRPHLPFSAPERHWKFHKPEQFAIRSNEQLPMGAPVYAGHESSELRGYTDVPPKDDLSDAMKQQLRHGYYASTSYVDAQVGLVLQKIRQLGLASNTIVVLVSDHGFHLGEQGLWTKTSNYELDVRVPLIVSAPAQKARGKHTKALVELIDLFPTLTDLCQIPTPKQIQGKSFKKLVDNPGLTHRSSAISQFPRPWTYKKNPELIGYSIRNQRFRYTEWRRYQDGNVAASELYDLEHEPIERTNLSGQSAYRNILKDMSQALHNEIPAKPAPLQRASR</sequence>
<proteinExistence type="inferred from homology"/>
<dbReference type="GO" id="GO:0046872">
    <property type="term" value="F:metal ion binding"/>
    <property type="evidence" value="ECO:0007669"/>
    <property type="project" value="UniProtKB-KW"/>
</dbReference>
<dbReference type="AlphaFoldDB" id="A0A926XZJ7"/>
<evidence type="ECO:0000313" key="8">
    <source>
        <dbReference type="EMBL" id="MBD2703839.1"/>
    </source>
</evidence>
<dbReference type="Pfam" id="PF00884">
    <property type="entry name" value="Sulfatase"/>
    <property type="match status" value="1"/>
</dbReference>
<dbReference type="PROSITE" id="PS00149">
    <property type="entry name" value="SULFATASE_2"/>
    <property type="match status" value="1"/>
</dbReference>
<dbReference type="InterPro" id="IPR000917">
    <property type="entry name" value="Sulfatase_N"/>
</dbReference>
<dbReference type="SUPFAM" id="SSF53649">
    <property type="entry name" value="Alkaline phosphatase-like"/>
    <property type="match status" value="1"/>
</dbReference>
<dbReference type="PANTHER" id="PTHR45953">
    <property type="entry name" value="IDURONATE 2-SULFATASE"/>
    <property type="match status" value="1"/>
</dbReference>
<dbReference type="InterPro" id="IPR017850">
    <property type="entry name" value="Alkaline_phosphatase_core_sf"/>
</dbReference>
<dbReference type="GO" id="GO:0004423">
    <property type="term" value="F:iduronate-2-sulfatase activity"/>
    <property type="evidence" value="ECO:0007669"/>
    <property type="project" value="InterPro"/>
</dbReference>
<dbReference type="InterPro" id="IPR024607">
    <property type="entry name" value="Sulfatase_CS"/>
</dbReference>
<evidence type="ECO:0000256" key="2">
    <source>
        <dbReference type="ARBA" id="ARBA00008779"/>
    </source>
</evidence>
<name>A0A926XZJ7_9BACT</name>
<evidence type="ECO:0000256" key="6">
    <source>
        <dbReference type="ARBA" id="ARBA00022837"/>
    </source>
</evidence>
<evidence type="ECO:0000256" key="4">
    <source>
        <dbReference type="ARBA" id="ARBA00022729"/>
    </source>
</evidence>
<keyword evidence="9" id="KW-1185">Reference proteome</keyword>
<dbReference type="PANTHER" id="PTHR45953:SF1">
    <property type="entry name" value="IDURONATE 2-SULFATASE"/>
    <property type="match status" value="1"/>
</dbReference>
<keyword evidence="3" id="KW-0479">Metal-binding</keyword>
<dbReference type="Gene3D" id="3.40.720.10">
    <property type="entry name" value="Alkaline Phosphatase, subunit A"/>
    <property type="match status" value="1"/>
</dbReference>
<evidence type="ECO:0000259" key="7">
    <source>
        <dbReference type="Pfam" id="PF00884"/>
    </source>
</evidence>
<dbReference type="CDD" id="cd16030">
    <property type="entry name" value="iduronate-2-sulfatase"/>
    <property type="match status" value="1"/>
</dbReference>
<evidence type="ECO:0000256" key="1">
    <source>
        <dbReference type="ARBA" id="ARBA00001913"/>
    </source>
</evidence>
<dbReference type="PROSITE" id="PS00523">
    <property type="entry name" value="SULFATASE_1"/>
    <property type="match status" value="1"/>
</dbReference>
<accession>A0A926XZJ7</accession>
<evidence type="ECO:0000313" key="9">
    <source>
        <dbReference type="Proteomes" id="UP000598820"/>
    </source>
</evidence>
<keyword evidence="6" id="KW-0106">Calcium</keyword>
<reference evidence="8" key="1">
    <citation type="submission" date="2020-09" db="EMBL/GenBank/DDBJ databases">
        <authorList>
            <person name="Kim M.K."/>
        </authorList>
    </citation>
    <scope>NUCLEOTIDE SEQUENCE</scope>
    <source>
        <strain evidence="8">BT702</strain>
    </source>
</reference>
<gene>
    <name evidence="8" type="ORF">IC229_24550</name>
</gene>
<keyword evidence="5" id="KW-0378">Hydrolase</keyword>
<evidence type="ECO:0000256" key="5">
    <source>
        <dbReference type="ARBA" id="ARBA00022801"/>
    </source>
</evidence>
<dbReference type="EMBL" id="JACWZY010000025">
    <property type="protein sequence ID" value="MBD2703839.1"/>
    <property type="molecule type" value="Genomic_DNA"/>
</dbReference>
<protein>
    <submittedName>
        <fullName evidence="8">Sulfatase</fullName>
    </submittedName>
</protein>
<comment type="similarity">
    <text evidence="2">Belongs to the sulfatase family.</text>
</comment>
<dbReference type="RefSeq" id="WP_190889886.1">
    <property type="nucleotide sequence ID" value="NZ_JACWZY010000025.1"/>
</dbReference>
<keyword evidence="4" id="KW-0732">Signal</keyword>